<gene>
    <name evidence="1" type="ORF">7AX4_7</name>
</gene>
<dbReference type="EMBL" id="MF417894">
    <property type="protein sequence ID" value="ASN69706.1"/>
    <property type="molecule type" value="Genomic_DNA"/>
</dbReference>
<proteinExistence type="predicted"/>
<organism evidence="1">
    <name type="scientific">uncultured Caudovirales phage</name>
    <dbReference type="NCBI Taxonomy" id="2100421"/>
    <lineage>
        <taxon>Viruses</taxon>
        <taxon>Duplodnaviria</taxon>
        <taxon>Heunggongvirae</taxon>
        <taxon>Uroviricota</taxon>
        <taxon>Caudoviricetes</taxon>
        <taxon>Peduoviridae</taxon>
        <taxon>Maltschvirus</taxon>
        <taxon>Maltschvirus maltsch</taxon>
    </lineage>
</organism>
<accession>A0A2H4JB28</accession>
<sequence length="66" mass="7279">MNSVTCSIFFSQKKEPHGSVKKSLCLFDSTSAQLSPATDQTLLHSRPDYPIERYRIDGGMSGTGKQ</sequence>
<protein>
    <submittedName>
        <fullName evidence="1">Uncharacterized protein</fullName>
    </submittedName>
</protein>
<evidence type="ECO:0000313" key="1">
    <source>
        <dbReference type="EMBL" id="ASN69706.1"/>
    </source>
</evidence>
<name>A0A2H4JB28_9CAUD</name>
<reference evidence="1" key="1">
    <citation type="submission" date="2017-06" db="EMBL/GenBank/DDBJ databases">
        <title>Novel phages from South African skin metaviromes.</title>
        <authorList>
            <person name="van Zyl L.J."/>
            <person name="Abrahams Y."/>
            <person name="Stander E.A."/>
            <person name="Kirby B.M."/>
            <person name="Clavaud C."/>
            <person name="Farcet C."/>
            <person name="Breton L."/>
            <person name="Trindade M.I."/>
        </authorList>
    </citation>
    <scope>NUCLEOTIDE SEQUENCE</scope>
</reference>